<comment type="cofactor">
    <cofactor evidence="9">
        <name>Mg(2+)</name>
        <dbReference type="ChEBI" id="CHEBI:18420"/>
    </cofactor>
    <text evidence="9">Binds 2 magnesium ions per monomer.</text>
</comment>
<feature type="binding site" evidence="9">
    <location>
        <position position="83"/>
    </location>
    <ligand>
        <name>5-phospho-alpha-D-ribose 1-diphosphate</name>
        <dbReference type="ChEBI" id="CHEBI:58017"/>
    </ligand>
</feature>
<dbReference type="SUPFAM" id="SSF47648">
    <property type="entry name" value="Nucleoside phosphorylase/phosphoribosyltransferase N-terminal domain"/>
    <property type="match status" value="1"/>
</dbReference>
<evidence type="ECO:0000256" key="4">
    <source>
        <dbReference type="ARBA" id="ARBA00022679"/>
    </source>
</evidence>
<keyword evidence="9" id="KW-0460">Magnesium</keyword>
<evidence type="ECO:0000256" key="2">
    <source>
        <dbReference type="ARBA" id="ARBA00022605"/>
    </source>
</evidence>
<keyword evidence="3 9" id="KW-0328">Glycosyltransferase</keyword>
<feature type="binding site" evidence="9">
    <location>
        <position position="75"/>
    </location>
    <ligand>
        <name>anthranilate</name>
        <dbReference type="ChEBI" id="CHEBI:16567"/>
        <label>1</label>
    </ligand>
</feature>
<gene>
    <name evidence="9 12" type="primary">trpD</name>
    <name evidence="13" type="ORF">DFR51_1505</name>
    <name evidence="12" type="ORF">SmB9_25750</name>
</gene>
<name>A0AAD1G1H5_SPHMI</name>
<dbReference type="Proteomes" id="UP000276029">
    <property type="component" value="Unassembled WGS sequence"/>
</dbReference>
<evidence type="ECO:0000256" key="1">
    <source>
        <dbReference type="ARBA" id="ARBA00004907"/>
    </source>
</evidence>
<dbReference type="Gene3D" id="1.20.970.10">
    <property type="entry name" value="Transferase, Pyrimidine Nucleoside Phosphorylase, Chain C"/>
    <property type="match status" value="1"/>
</dbReference>
<comment type="function">
    <text evidence="9">Catalyzes the transfer of the phosphoribosyl group of 5-phosphorylribose-1-pyrophosphate (PRPP) to anthranilate to yield N-(5'-phosphoribosyl)-anthranilate (PRA).</text>
</comment>
<dbReference type="InterPro" id="IPR017459">
    <property type="entry name" value="Glycosyl_Trfase_fam3_N_dom"/>
</dbReference>
<evidence type="ECO:0000313" key="13">
    <source>
        <dbReference type="EMBL" id="RKS91931.1"/>
    </source>
</evidence>
<evidence type="ECO:0000256" key="7">
    <source>
        <dbReference type="ARBA" id="ARBA00052328"/>
    </source>
</evidence>
<feature type="binding site" evidence="9">
    <location>
        <position position="161"/>
    </location>
    <ligand>
        <name>anthranilate</name>
        <dbReference type="ChEBI" id="CHEBI:16567"/>
        <label>2</label>
    </ligand>
</feature>
<evidence type="ECO:0000256" key="9">
    <source>
        <dbReference type="HAMAP-Rule" id="MF_00211"/>
    </source>
</evidence>
<sequence length="329" mass="33803">MKHLPATEAPLGEAEARAAFDAILNADVEDAEIARFLTGLAERGETVDEIVAAASVLRSRMRLVTAPEGAIDVCGTGGDGAHTLNISTAVAIVIAACGVPVAKHGNRAASSKSGAADVLSALGIDLDLASDTVERSLAEIGIGFLFAAKHHPVMARVAGVRRAIGRRTIFNMIGPLANPAGVKRQLVGVPGQQWVLPIAEALQRLGADAAMVVHGSDGLDELTVTGPTTYTRLTAAHIEAGEVNPETAGLVRHAPEAIRGGTPEENAAAMLDLLSGAHGGYRDIVCLNAAGALIVAGKAHDWATGAALAASALDDGRARALLERWKAFR</sequence>
<feature type="binding site" evidence="9">
    <location>
        <position position="87"/>
    </location>
    <ligand>
        <name>Mg(2+)</name>
        <dbReference type="ChEBI" id="CHEBI:18420"/>
        <label>1</label>
    </ligand>
</feature>
<dbReference type="EMBL" id="RBWX01000007">
    <property type="protein sequence ID" value="RKS91931.1"/>
    <property type="molecule type" value="Genomic_DNA"/>
</dbReference>
<evidence type="ECO:0000256" key="5">
    <source>
        <dbReference type="ARBA" id="ARBA00022822"/>
    </source>
</evidence>
<dbReference type="NCBIfam" id="TIGR01245">
    <property type="entry name" value="trpD"/>
    <property type="match status" value="1"/>
</dbReference>
<feature type="domain" description="Glycosyl transferase family 3" evidence="10">
    <location>
        <begin position="70"/>
        <end position="318"/>
    </location>
</feature>
<dbReference type="GO" id="GO:0005829">
    <property type="term" value="C:cytosol"/>
    <property type="evidence" value="ECO:0007669"/>
    <property type="project" value="TreeGrafter"/>
</dbReference>
<dbReference type="GO" id="GO:0000287">
    <property type="term" value="F:magnesium ion binding"/>
    <property type="evidence" value="ECO:0007669"/>
    <property type="project" value="UniProtKB-UniRule"/>
</dbReference>
<dbReference type="FunFam" id="3.40.1030.10:FF:000002">
    <property type="entry name" value="Anthranilate phosphoribosyltransferase"/>
    <property type="match status" value="1"/>
</dbReference>
<evidence type="ECO:0000256" key="6">
    <source>
        <dbReference type="ARBA" id="ARBA00023141"/>
    </source>
</evidence>
<feature type="domain" description="Glycosyl transferase family 3 N-terminal" evidence="11">
    <location>
        <begin position="10"/>
        <end position="60"/>
    </location>
</feature>
<feature type="binding site" evidence="9">
    <location>
        <begin position="78"/>
        <end position="79"/>
    </location>
    <ligand>
        <name>5-phospho-alpha-D-ribose 1-diphosphate</name>
        <dbReference type="ChEBI" id="CHEBI:58017"/>
    </ligand>
</feature>
<comment type="catalytic activity">
    <reaction evidence="7 9">
        <text>N-(5-phospho-beta-D-ribosyl)anthranilate + diphosphate = 5-phospho-alpha-D-ribose 1-diphosphate + anthranilate</text>
        <dbReference type="Rhea" id="RHEA:11768"/>
        <dbReference type="ChEBI" id="CHEBI:16567"/>
        <dbReference type="ChEBI" id="CHEBI:18277"/>
        <dbReference type="ChEBI" id="CHEBI:33019"/>
        <dbReference type="ChEBI" id="CHEBI:58017"/>
        <dbReference type="EC" id="2.4.2.18"/>
    </reaction>
</comment>
<dbReference type="Pfam" id="PF00591">
    <property type="entry name" value="Glycos_transf_3"/>
    <property type="match status" value="1"/>
</dbReference>
<comment type="similarity">
    <text evidence="8">In the C-terminal section; belongs to the anthranilate phosphoribosyltransferase family.</text>
</comment>
<keyword evidence="4 9" id="KW-0808">Transferase</keyword>
<reference evidence="13 15" key="2">
    <citation type="submission" date="2018-10" db="EMBL/GenBank/DDBJ databases">
        <title>Genomic Encyclopedia of Type Strains, Phase IV (KMG-IV): sequencing the most valuable type-strain genomes for metagenomic binning, comparative biology and taxonomic classification.</title>
        <authorList>
            <person name="Goeker M."/>
        </authorList>
    </citation>
    <scope>NUCLEOTIDE SEQUENCE [LARGE SCALE GENOMIC DNA]</scope>
    <source>
        <strain evidence="13 15">DSM 19791</strain>
    </source>
</reference>
<feature type="binding site" evidence="9">
    <location>
        <position position="115"/>
    </location>
    <ligand>
        <name>5-phospho-alpha-D-ribose 1-diphosphate</name>
        <dbReference type="ChEBI" id="CHEBI:58017"/>
    </ligand>
</feature>
<evidence type="ECO:0000313" key="14">
    <source>
        <dbReference type="Proteomes" id="UP000275727"/>
    </source>
</evidence>
<feature type="binding site" evidence="9">
    <location>
        <position position="220"/>
    </location>
    <ligand>
        <name>Mg(2+)</name>
        <dbReference type="ChEBI" id="CHEBI:18420"/>
        <label>2</label>
    </ligand>
</feature>
<dbReference type="RefSeq" id="WP_121048674.1">
    <property type="nucleotide sequence ID" value="NZ_AP018711.1"/>
</dbReference>
<comment type="subunit">
    <text evidence="9">Homodimer.</text>
</comment>
<dbReference type="EMBL" id="AP018711">
    <property type="protein sequence ID" value="BBE34917.1"/>
    <property type="molecule type" value="Genomic_DNA"/>
</dbReference>
<proteinExistence type="inferred from homology"/>
<dbReference type="SUPFAM" id="SSF52418">
    <property type="entry name" value="Nucleoside phosphorylase/phosphoribosyltransferase catalytic domain"/>
    <property type="match status" value="1"/>
</dbReference>
<comment type="similarity">
    <text evidence="9">Belongs to the anthranilate phosphoribosyltransferase family.</text>
</comment>
<dbReference type="GO" id="GO:0000162">
    <property type="term" value="P:L-tryptophan biosynthetic process"/>
    <property type="evidence" value="ECO:0007669"/>
    <property type="project" value="UniProtKB-UniRule"/>
</dbReference>
<dbReference type="Proteomes" id="UP000275727">
    <property type="component" value="Chromosome"/>
</dbReference>
<evidence type="ECO:0000259" key="11">
    <source>
        <dbReference type="Pfam" id="PF02885"/>
    </source>
</evidence>
<comment type="pathway">
    <text evidence="1 9">Amino-acid biosynthesis; L-tryptophan biosynthesis; L-tryptophan from chorismate: step 2/5.</text>
</comment>
<organism evidence="12 14">
    <name type="scientific">Sphingosinicella microcystinivorans</name>
    <dbReference type="NCBI Taxonomy" id="335406"/>
    <lineage>
        <taxon>Bacteria</taxon>
        <taxon>Pseudomonadati</taxon>
        <taxon>Pseudomonadota</taxon>
        <taxon>Alphaproteobacteria</taxon>
        <taxon>Sphingomonadales</taxon>
        <taxon>Sphingosinicellaceae</taxon>
        <taxon>Sphingosinicella</taxon>
    </lineage>
</organism>
<dbReference type="GO" id="GO:0004048">
    <property type="term" value="F:anthranilate phosphoribosyltransferase activity"/>
    <property type="evidence" value="ECO:0007669"/>
    <property type="project" value="UniProtKB-UniRule"/>
</dbReference>
<feature type="binding site" evidence="9">
    <location>
        <position position="75"/>
    </location>
    <ligand>
        <name>5-phospho-alpha-D-ribose 1-diphosphate</name>
        <dbReference type="ChEBI" id="CHEBI:58017"/>
    </ligand>
</feature>
<dbReference type="Pfam" id="PF02885">
    <property type="entry name" value="Glycos_trans_3N"/>
    <property type="match status" value="1"/>
</dbReference>
<accession>A0AAD1G1H5</accession>
<dbReference type="Gene3D" id="3.40.1030.10">
    <property type="entry name" value="Nucleoside phosphorylase/phosphoribosyltransferase catalytic domain"/>
    <property type="match status" value="1"/>
</dbReference>
<feature type="binding site" evidence="9">
    <location>
        <position position="221"/>
    </location>
    <ligand>
        <name>Mg(2+)</name>
        <dbReference type="ChEBI" id="CHEBI:18420"/>
        <label>2</label>
    </ligand>
</feature>
<evidence type="ECO:0000256" key="8">
    <source>
        <dbReference type="ARBA" id="ARBA00061188"/>
    </source>
</evidence>
<feature type="binding site" evidence="9">
    <location>
        <position position="106"/>
    </location>
    <ligand>
        <name>anthranilate</name>
        <dbReference type="ChEBI" id="CHEBI:16567"/>
        <label>1</label>
    </ligand>
</feature>
<dbReference type="InterPro" id="IPR035902">
    <property type="entry name" value="Nuc_phospho_transferase"/>
</dbReference>
<evidence type="ECO:0000256" key="3">
    <source>
        <dbReference type="ARBA" id="ARBA00022676"/>
    </source>
</evidence>
<feature type="binding site" evidence="9">
    <location>
        <begin position="85"/>
        <end position="88"/>
    </location>
    <ligand>
        <name>5-phospho-alpha-D-ribose 1-diphosphate</name>
        <dbReference type="ChEBI" id="CHEBI:58017"/>
    </ligand>
</feature>
<comment type="caution">
    <text evidence="9">Lacks conserved residue(s) required for the propagation of feature annotation.</text>
</comment>
<keyword evidence="2 9" id="KW-0028">Amino-acid biosynthesis</keyword>
<keyword evidence="5 9" id="KW-0822">Tryptophan biosynthesis</keyword>
<keyword evidence="9" id="KW-0479">Metal-binding</keyword>
<feature type="binding site" evidence="9">
    <location>
        <position position="221"/>
    </location>
    <ligand>
        <name>Mg(2+)</name>
        <dbReference type="ChEBI" id="CHEBI:18420"/>
        <label>1</label>
    </ligand>
</feature>
<keyword evidence="15" id="KW-1185">Reference proteome</keyword>
<feature type="binding site" evidence="9">
    <location>
        <begin position="103"/>
        <end position="111"/>
    </location>
    <ligand>
        <name>5-phospho-alpha-D-ribose 1-diphosphate</name>
        <dbReference type="ChEBI" id="CHEBI:58017"/>
    </ligand>
</feature>
<dbReference type="PANTHER" id="PTHR43285">
    <property type="entry name" value="ANTHRANILATE PHOSPHORIBOSYLTRANSFERASE"/>
    <property type="match status" value="1"/>
</dbReference>
<dbReference type="PANTHER" id="PTHR43285:SF2">
    <property type="entry name" value="ANTHRANILATE PHOSPHORIBOSYLTRANSFERASE"/>
    <property type="match status" value="1"/>
</dbReference>
<dbReference type="InterPro" id="IPR000312">
    <property type="entry name" value="Glycosyl_Trfase_fam3"/>
</dbReference>
<dbReference type="InterPro" id="IPR005940">
    <property type="entry name" value="Anthranilate_Pribosyl_Tfrase"/>
</dbReference>
<dbReference type="HAMAP" id="MF_00211">
    <property type="entry name" value="TrpD"/>
    <property type="match status" value="1"/>
</dbReference>
<dbReference type="KEGG" id="smic:SmB9_25750"/>
<evidence type="ECO:0000259" key="10">
    <source>
        <dbReference type="Pfam" id="PF00591"/>
    </source>
</evidence>
<dbReference type="AlphaFoldDB" id="A0AAD1G1H5"/>
<evidence type="ECO:0000313" key="15">
    <source>
        <dbReference type="Proteomes" id="UP000276029"/>
    </source>
</evidence>
<reference evidence="12 14" key="1">
    <citation type="submission" date="2018-06" db="EMBL/GenBank/DDBJ databases">
        <title>Complete Genome Sequence of the Microcystin-Degrading Bacterium Sphingosinicella microcystinivorans Strain B-9.</title>
        <authorList>
            <person name="Jin H."/>
            <person name="Nishizawa T."/>
            <person name="Guo Y."/>
            <person name="Nishizawa A."/>
            <person name="Park H."/>
            <person name="Kato H."/>
            <person name="Tsuji K."/>
            <person name="Harada K."/>
        </authorList>
    </citation>
    <scope>NUCLEOTIDE SEQUENCE [LARGE SCALE GENOMIC DNA]</scope>
    <source>
        <strain evidence="12 14">B9</strain>
    </source>
</reference>
<dbReference type="EC" id="2.4.2.18" evidence="9"/>
<keyword evidence="6 9" id="KW-0057">Aromatic amino acid biosynthesis</keyword>
<evidence type="ECO:0000313" key="12">
    <source>
        <dbReference type="EMBL" id="BBE34917.1"/>
    </source>
</evidence>
<protein>
    <recommendedName>
        <fullName evidence="9">Anthranilate phosphoribosyltransferase</fullName>
        <ecNumber evidence="9">2.4.2.18</ecNumber>
    </recommendedName>
</protein>
<dbReference type="InterPro" id="IPR036320">
    <property type="entry name" value="Glycosyl_Trfase_fam3_N_dom_sf"/>
</dbReference>